<protein>
    <recommendedName>
        <fullName evidence="3">[Citrate [pro-3S]-lyase] ligase</fullName>
        <ecNumber evidence="3">6.2.1.22</ecNumber>
    </recommendedName>
</protein>
<evidence type="ECO:0000259" key="4">
    <source>
        <dbReference type="PROSITE" id="PS51186"/>
    </source>
</evidence>
<dbReference type="Pfam" id="PF08218">
    <property type="entry name" value="Citrate_ly_lig"/>
    <property type="match status" value="1"/>
</dbReference>
<dbReference type="InterPro" id="IPR013166">
    <property type="entry name" value="Citrate_lyase_ligase_C"/>
</dbReference>
<keyword evidence="1 3" id="KW-0547">Nucleotide-binding</keyword>
<dbReference type="SUPFAM" id="SSF55729">
    <property type="entry name" value="Acyl-CoA N-acyltransferases (Nat)"/>
    <property type="match status" value="1"/>
</dbReference>
<dbReference type="PANTHER" id="PTHR40599:SF1">
    <property type="entry name" value="[CITRATE [PRO-3S]-LYASE] LIGASE"/>
    <property type="match status" value="1"/>
</dbReference>
<dbReference type="EC" id="6.2.1.22" evidence="3"/>
<dbReference type="NCBIfam" id="TIGR00124">
    <property type="entry name" value="cit_ly_ligase"/>
    <property type="match status" value="1"/>
</dbReference>
<dbReference type="InterPro" id="IPR014729">
    <property type="entry name" value="Rossmann-like_a/b/a_fold"/>
</dbReference>
<dbReference type="Gene3D" id="3.40.630.30">
    <property type="match status" value="1"/>
</dbReference>
<sequence length="348" mass="39457">MSVYNISKIYPSDQRSHHLIDRLLADEGIRRDINLDYTCGIFDDDMNIIATGSCFNNTLRCLAVSSAHQGEGLMNQVVTHLMEEQFSRGNAHIFLYTKCNSAKFFRDLGFYETVRIENQLVFMENKKNGFSSYLSSLEKTRKSGEKVAALVMNANPFTLGHQYLAETASLENDIVHLFMVSEDASLVPFNIRKDLIMKGTAHLHNIIYHESGPYIISNATFPSYFQKDENAVIESHAMLDLTVFCRIAEVLGITRRYVGEEPDSVVTRIYNGIMKQKLPEGGIDCIIVPRKEWKGNPISASTVRKAIQNHDFTRLKELVPFSTYEYFSSDKAAPVISKIKASNNVIHY</sequence>
<dbReference type="InterPro" id="IPR016181">
    <property type="entry name" value="Acyl_CoA_acyltransferase"/>
</dbReference>
<proteinExistence type="predicted"/>
<dbReference type="InterPro" id="IPR005216">
    <property type="entry name" value="Citrate_lyase_ligase"/>
</dbReference>
<dbReference type="PIRSF" id="PIRSF005751">
    <property type="entry name" value="Acet_citr_lig"/>
    <property type="match status" value="1"/>
</dbReference>
<feature type="domain" description="N-acetyltransferase" evidence="4">
    <location>
        <begin position="1"/>
        <end position="128"/>
    </location>
</feature>
<dbReference type="GO" id="GO:0008771">
    <property type="term" value="F:[citrate (pro-3S)-lyase] ligase activity"/>
    <property type="evidence" value="ECO:0007669"/>
    <property type="project" value="UniProtKB-EC"/>
</dbReference>
<evidence type="ECO:0000313" key="5">
    <source>
        <dbReference type="EMBL" id="VYT45545.1"/>
    </source>
</evidence>
<keyword evidence="5" id="KW-0456">Lyase</keyword>
<dbReference type="Gene3D" id="3.40.50.620">
    <property type="entry name" value="HUPs"/>
    <property type="match status" value="1"/>
</dbReference>
<dbReference type="EMBL" id="CACRTF010000017">
    <property type="protein sequence ID" value="VYT45545.1"/>
    <property type="molecule type" value="Genomic_DNA"/>
</dbReference>
<accession>A0A6N2WUR2</accession>
<dbReference type="GO" id="GO:0016747">
    <property type="term" value="F:acyltransferase activity, transferring groups other than amino-acyl groups"/>
    <property type="evidence" value="ECO:0007669"/>
    <property type="project" value="InterPro"/>
</dbReference>
<dbReference type="SUPFAM" id="SSF52374">
    <property type="entry name" value="Nucleotidylyl transferase"/>
    <property type="match status" value="1"/>
</dbReference>
<name>A0A6N2WUR2_9FIRM</name>
<dbReference type="GO" id="GO:0005524">
    <property type="term" value="F:ATP binding"/>
    <property type="evidence" value="ECO:0007669"/>
    <property type="project" value="UniProtKB-UniRule"/>
</dbReference>
<organism evidence="5">
    <name type="scientific">Enterocloster bolteae</name>
    <dbReference type="NCBI Taxonomy" id="208479"/>
    <lineage>
        <taxon>Bacteria</taxon>
        <taxon>Bacillati</taxon>
        <taxon>Bacillota</taxon>
        <taxon>Clostridia</taxon>
        <taxon>Lachnospirales</taxon>
        <taxon>Lachnospiraceae</taxon>
        <taxon>Enterocloster</taxon>
    </lineage>
</organism>
<gene>
    <name evidence="5" type="primary">citC_2</name>
    <name evidence="5" type="ORF">CBLFYP116_03996</name>
</gene>
<dbReference type="GO" id="GO:0016829">
    <property type="term" value="F:lyase activity"/>
    <property type="evidence" value="ECO:0007669"/>
    <property type="project" value="UniProtKB-KW"/>
</dbReference>
<evidence type="ECO:0000256" key="1">
    <source>
        <dbReference type="ARBA" id="ARBA00022741"/>
    </source>
</evidence>
<keyword evidence="3 5" id="KW-0436">Ligase</keyword>
<comment type="function">
    <text evidence="3">Acetylation of prosthetic group (2-(5''-phosphoribosyl)-3'-dephosphocoenzyme-A) of the gamma subunit of citrate lyase.</text>
</comment>
<dbReference type="AlphaFoldDB" id="A0A6N2WUR2"/>
<evidence type="ECO:0000256" key="2">
    <source>
        <dbReference type="ARBA" id="ARBA00022840"/>
    </source>
</evidence>
<dbReference type="InterPro" id="IPR000182">
    <property type="entry name" value="GNAT_dom"/>
</dbReference>
<dbReference type="PROSITE" id="PS51186">
    <property type="entry name" value="GNAT"/>
    <property type="match status" value="1"/>
</dbReference>
<dbReference type="PANTHER" id="PTHR40599">
    <property type="entry name" value="[CITRATE [PRO-3S]-LYASE] LIGASE"/>
    <property type="match status" value="1"/>
</dbReference>
<evidence type="ECO:0000256" key="3">
    <source>
        <dbReference type="PIRNR" id="PIRNR005751"/>
    </source>
</evidence>
<dbReference type="CDD" id="cd02169">
    <property type="entry name" value="Citrate_lyase_ligase"/>
    <property type="match status" value="1"/>
</dbReference>
<reference evidence="5" key="1">
    <citation type="submission" date="2019-11" db="EMBL/GenBank/DDBJ databases">
        <authorList>
            <person name="Feng L."/>
        </authorList>
    </citation>
    <scope>NUCLEOTIDE SEQUENCE</scope>
    <source>
        <strain evidence="5">CbolteaeLFYP116</strain>
    </source>
</reference>
<dbReference type="Pfam" id="PF00583">
    <property type="entry name" value="Acetyltransf_1"/>
    <property type="match status" value="1"/>
</dbReference>
<keyword evidence="2 3" id="KW-0067">ATP-binding</keyword>
<dbReference type="SMART" id="SM00764">
    <property type="entry name" value="Citrate_ly_lig"/>
    <property type="match status" value="1"/>
</dbReference>
<comment type="catalytic activity">
    <reaction evidence="3">
        <text>holo-[citrate lyase ACP] + acetate + ATP = acetyl-[citrate lyase ACP] + AMP + diphosphate</text>
        <dbReference type="Rhea" id="RHEA:23788"/>
        <dbReference type="Rhea" id="RHEA-COMP:10158"/>
        <dbReference type="Rhea" id="RHEA-COMP:13710"/>
        <dbReference type="ChEBI" id="CHEBI:30089"/>
        <dbReference type="ChEBI" id="CHEBI:30616"/>
        <dbReference type="ChEBI" id="CHEBI:33019"/>
        <dbReference type="ChEBI" id="CHEBI:82683"/>
        <dbReference type="ChEBI" id="CHEBI:137976"/>
        <dbReference type="ChEBI" id="CHEBI:456215"/>
        <dbReference type="EC" id="6.2.1.22"/>
    </reaction>
</comment>
<dbReference type="RefSeq" id="WP_156703739.1">
    <property type="nucleotide sequence ID" value="NZ_CACRTF010000017.1"/>
</dbReference>